<dbReference type="RefSeq" id="WP_130555725.1">
    <property type="nucleotide sequence ID" value="NZ_AP028947.1"/>
</dbReference>
<keyword evidence="3 7" id="KW-0288">FMN</keyword>
<name>A0AA86JLI9_9BURK</name>
<keyword evidence="2 7" id="KW-0285">Flavoprotein</keyword>
<feature type="binding site" evidence="7">
    <location>
        <begin position="80"/>
        <end position="82"/>
    </location>
    <ligand>
        <name>FMN</name>
        <dbReference type="ChEBI" id="CHEBI:58210"/>
    </ligand>
</feature>
<dbReference type="PANTHER" id="PTHR10578:SF107">
    <property type="entry name" value="2-HYDROXYACID OXIDASE 1"/>
    <property type="match status" value="1"/>
</dbReference>
<evidence type="ECO:0000259" key="8">
    <source>
        <dbReference type="PROSITE" id="PS51349"/>
    </source>
</evidence>
<evidence type="ECO:0000256" key="1">
    <source>
        <dbReference type="ARBA" id="ARBA00001917"/>
    </source>
</evidence>
<evidence type="ECO:0000313" key="9">
    <source>
        <dbReference type="EMBL" id="BET26842.1"/>
    </source>
</evidence>
<dbReference type="InterPro" id="IPR000262">
    <property type="entry name" value="FMN-dep_DH"/>
</dbReference>
<dbReference type="Proteomes" id="UP001329151">
    <property type="component" value="Chromosome"/>
</dbReference>
<feature type="binding site" evidence="7">
    <location>
        <begin position="292"/>
        <end position="296"/>
    </location>
    <ligand>
        <name>FMN</name>
        <dbReference type="ChEBI" id="CHEBI:58210"/>
    </ligand>
</feature>
<feature type="binding site" evidence="7">
    <location>
        <position position="163"/>
    </location>
    <ligand>
        <name>FMN</name>
        <dbReference type="ChEBI" id="CHEBI:58210"/>
    </ligand>
</feature>
<dbReference type="PROSITE" id="PS51349">
    <property type="entry name" value="FMN_HYDROXY_ACID_DH_2"/>
    <property type="match status" value="1"/>
</dbReference>
<comment type="cofactor">
    <cofactor evidence="1">
        <name>FMN</name>
        <dbReference type="ChEBI" id="CHEBI:58210"/>
    </cofactor>
</comment>
<accession>A0AA86JLI9</accession>
<feature type="binding site" evidence="7">
    <location>
        <position position="109"/>
    </location>
    <ligand>
        <name>FMN</name>
        <dbReference type="ChEBI" id="CHEBI:58210"/>
    </ligand>
</feature>
<dbReference type="PIRSF" id="PIRSF000138">
    <property type="entry name" value="Al-hdrx_acd_dh"/>
    <property type="match status" value="1"/>
</dbReference>
<sequence length="363" mass="39115">MHTLHPTTLSDHENSAQQTLPAAHWAYLFGGAADELTLRKNTTAWQHIELLPRVLRSIQGGHTRIQLFGREYAHPILVAPMAYQQLAHPAGELATALAAAALEAGFVCSTQASTSLENIAELYLPEQGRGPLWFQLYMQHEREFTLELVQRAEQAGYEALVLTVDAPVSGVRDRERQHSFALPAGIEAVNLKHQPLHAPTPFSKSGSVLFDHHMAHAPTWTDVDWLASHTRLPVILKGITHPADATSAIEHGAQGLIVSNHGGRVLDTMPATATVLPSIVKAVHDRVPVLVDGGLRRGSDVFKAVALGATAVLVGRPVLHGLVNQGAQGVAHVLRLLRDELEITMALCGCATLAQVDESMIGG</sequence>
<feature type="binding site" evidence="7">
    <location>
        <position position="261"/>
    </location>
    <ligand>
        <name>glyoxylate</name>
        <dbReference type="ChEBI" id="CHEBI:36655"/>
    </ligand>
</feature>
<evidence type="ECO:0000256" key="4">
    <source>
        <dbReference type="ARBA" id="ARBA00023002"/>
    </source>
</evidence>
<feature type="domain" description="FMN hydroxy acid dehydrogenase" evidence="8">
    <location>
        <begin position="1"/>
        <end position="363"/>
    </location>
</feature>
<proteinExistence type="inferred from homology"/>
<gene>
    <name evidence="9" type="ORF">RGQ30_23430</name>
</gene>
<feature type="active site" description="Proton acceptor" evidence="6">
    <location>
        <position position="261"/>
    </location>
</feature>
<feature type="binding site" evidence="7">
    <location>
        <position position="264"/>
    </location>
    <ligand>
        <name>glyoxylate</name>
        <dbReference type="ChEBI" id="CHEBI:36655"/>
    </ligand>
</feature>
<organism evidence="9 10">
    <name type="scientific">Limnobacter thiooxidans</name>
    <dbReference type="NCBI Taxonomy" id="131080"/>
    <lineage>
        <taxon>Bacteria</taxon>
        <taxon>Pseudomonadati</taxon>
        <taxon>Pseudomonadota</taxon>
        <taxon>Betaproteobacteria</taxon>
        <taxon>Burkholderiales</taxon>
        <taxon>Burkholderiaceae</taxon>
        <taxon>Limnobacter</taxon>
    </lineage>
</organism>
<dbReference type="AlphaFoldDB" id="A0AA86JLI9"/>
<feature type="binding site" evidence="7">
    <location>
        <position position="172"/>
    </location>
    <ligand>
        <name>glyoxylate</name>
        <dbReference type="ChEBI" id="CHEBI:36655"/>
    </ligand>
</feature>
<evidence type="ECO:0000256" key="6">
    <source>
        <dbReference type="PIRSR" id="PIRSR000138-1"/>
    </source>
</evidence>
<dbReference type="Gene3D" id="3.20.20.70">
    <property type="entry name" value="Aldolase class I"/>
    <property type="match status" value="1"/>
</dbReference>
<dbReference type="InterPro" id="IPR037396">
    <property type="entry name" value="FMN_HAD"/>
</dbReference>
<feature type="binding site" evidence="7">
    <location>
        <position position="137"/>
    </location>
    <ligand>
        <name>glyoxylate</name>
        <dbReference type="ChEBI" id="CHEBI:36655"/>
    </ligand>
</feature>
<dbReference type="Pfam" id="PF01070">
    <property type="entry name" value="FMN_dh"/>
    <property type="match status" value="1"/>
</dbReference>
<evidence type="ECO:0000256" key="3">
    <source>
        <dbReference type="ARBA" id="ARBA00022643"/>
    </source>
</evidence>
<feature type="binding site" evidence="7">
    <location>
        <begin position="315"/>
        <end position="316"/>
    </location>
    <ligand>
        <name>FMN</name>
        <dbReference type="ChEBI" id="CHEBI:58210"/>
    </ligand>
</feature>
<evidence type="ECO:0000313" key="10">
    <source>
        <dbReference type="Proteomes" id="UP001329151"/>
    </source>
</evidence>
<feature type="binding site" evidence="7">
    <location>
        <position position="135"/>
    </location>
    <ligand>
        <name>FMN</name>
        <dbReference type="ChEBI" id="CHEBI:58210"/>
    </ligand>
</feature>
<feature type="binding site" evidence="7">
    <location>
        <position position="237"/>
    </location>
    <ligand>
        <name>FMN</name>
        <dbReference type="ChEBI" id="CHEBI:58210"/>
    </ligand>
</feature>
<dbReference type="KEGG" id="lto:RGQ30_23430"/>
<dbReference type="CDD" id="cd02809">
    <property type="entry name" value="alpha_hydroxyacid_oxid_FMN"/>
    <property type="match status" value="1"/>
</dbReference>
<reference evidence="9 10" key="1">
    <citation type="submission" date="2023-10" db="EMBL/GenBank/DDBJ databases">
        <title>Complete Genome Sequence of Limnobacter thiooxidans CS-K2T, Isolated from freshwater lake sediments in Bavaria, Germany.</title>
        <authorList>
            <person name="Naruki M."/>
            <person name="Watanabe A."/>
            <person name="Warashina T."/>
            <person name="Morita T."/>
            <person name="Arakawa K."/>
        </authorList>
    </citation>
    <scope>NUCLEOTIDE SEQUENCE [LARGE SCALE GENOMIC DNA]</scope>
    <source>
        <strain evidence="9 10">CS-K2</strain>
    </source>
</reference>
<feature type="binding site" evidence="7">
    <location>
        <position position="27"/>
    </location>
    <ligand>
        <name>glyoxylate</name>
        <dbReference type="ChEBI" id="CHEBI:36655"/>
    </ligand>
</feature>
<dbReference type="SUPFAM" id="SSF51395">
    <property type="entry name" value="FMN-linked oxidoreductases"/>
    <property type="match status" value="1"/>
</dbReference>
<dbReference type="GO" id="GO:0010181">
    <property type="term" value="F:FMN binding"/>
    <property type="evidence" value="ECO:0007669"/>
    <property type="project" value="InterPro"/>
</dbReference>
<keyword evidence="10" id="KW-1185">Reference proteome</keyword>
<feature type="binding site" evidence="7">
    <location>
        <position position="259"/>
    </location>
    <ligand>
        <name>FMN</name>
        <dbReference type="ChEBI" id="CHEBI:58210"/>
    </ligand>
</feature>
<dbReference type="EMBL" id="AP028947">
    <property type="protein sequence ID" value="BET26842.1"/>
    <property type="molecule type" value="Genomic_DNA"/>
</dbReference>
<keyword evidence="4" id="KW-0560">Oxidoreductase</keyword>
<dbReference type="PANTHER" id="PTHR10578">
    <property type="entry name" value="S -2-HYDROXY-ACID OXIDASE-RELATED"/>
    <property type="match status" value="1"/>
</dbReference>
<dbReference type="InterPro" id="IPR012133">
    <property type="entry name" value="Alpha-hydoxy_acid_DH_FMN"/>
</dbReference>
<dbReference type="InterPro" id="IPR013785">
    <property type="entry name" value="Aldolase_TIM"/>
</dbReference>
<dbReference type="GO" id="GO:0016614">
    <property type="term" value="F:oxidoreductase activity, acting on CH-OH group of donors"/>
    <property type="evidence" value="ECO:0007669"/>
    <property type="project" value="UniProtKB-ARBA"/>
</dbReference>
<evidence type="ECO:0000256" key="2">
    <source>
        <dbReference type="ARBA" id="ARBA00022630"/>
    </source>
</evidence>
<evidence type="ECO:0000256" key="5">
    <source>
        <dbReference type="ARBA" id="ARBA00024042"/>
    </source>
</evidence>
<comment type="similarity">
    <text evidence="5">Belongs to the FMN-dependent alpha-hydroxy acid dehydrogenase family.</text>
</comment>
<dbReference type="FunFam" id="3.20.20.70:FF:000029">
    <property type="entry name" value="L-lactate dehydrogenase"/>
    <property type="match status" value="1"/>
</dbReference>
<protein>
    <submittedName>
        <fullName evidence="9">Alpha-hydroxy acid oxidase</fullName>
    </submittedName>
</protein>
<evidence type="ECO:0000256" key="7">
    <source>
        <dbReference type="PIRSR" id="PIRSR000138-2"/>
    </source>
</evidence>